<protein>
    <recommendedName>
        <fullName evidence="3">Dehydrogenase</fullName>
    </recommendedName>
</protein>
<dbReference type="eggNOG" id="COG0673">
    <property type="taxonomic scope" value="Bacteria"/>
</dbReference>
<dbReference type="Proteomes" id="UP000009010">
    <property type="component" value="Chromosome"/>
</dbReference>
<dbReference type="AlphaFoldDB" id="H2IQY1"/>
<dbReference type="HOGENOM" id="CLU_024756_0_0_6"/>
<dbReference type="PATRIC" id="fig|745277.3.peg.2563"/>
<keyword evidence="2" id="KW-1185">Reference proteome</keyword>
<dbReference type="EMBL" id="CP003244">
    <property type="protein sequence ID" value="AEX52504.1"/>
    <property type="molecule type" value="Genomic_DNA"/>
</dbReference>
<name>H2IQY1_RAHAC</name>
<evidence type="ECO:0000313" key="1">
    <source>
        <dbReference type="EMBL" id="AEX52504.1"/>
    </source>
</evidence>
<reference evidence="2" key="2">
    <citation type="submission" date="2012-01" db="EMBL/GenBank/DDBJ databases">
        <title>Complete sequence of chromosome of Rahnella aquatilis CIP 78.65.</title>
        <authorList>
            <person name="Lucas S."/>
            <person name="Han J."/>
            <person name="Lapidus A."/>
            <person name="Cheng J.-F."/>
            <person name="Goodwin L."/>
            <person name="Pitluck S."/>
            <person name="Peters L."/>
            <person name="Ovchinnikova G."/>
            <person name="Held B."/>
            <person name="Detter J.C."/>
            <person name="Han C."/>
            <person name="Tapia R."/>
            <person name="Land M."/>
            <person name="Hauser L."/>
            <person name="Kyrpides N."/>
            <person name="Ivanova N."/>
            <person name="Pagani I."/>
            <person name="Sobecky P."/>
            <person name="Martinez R."/>
            <person name="Woyke T."/>
        </authorList>
    </citation>
    <scope>NUCLEOTIDE SEQUENCE [LARGE SCALE GENOMIC DNA]</scope>
    <source>
        <strain evidence="2">ATCC 33071 / DSM 4594 / JCM 1683 / NBRC 105701 / NCIMB 13365 / CIP 78.65</strain>
    </source>
</reference>
<evidence type="ECO:0008006" key="3">
    <source>
        <dbReference type="Google" id="ProtNLM"/>
    </source>
</evidence>
<sequence>MKGHLIIIGFGPVSGYKYTRFIKLAVEGEHIDGYTIIDKESKKDVVMNRLESVSIQPLDIIFIPDVFLQDSISDGIGWLNDYFLKTSCKYKGLLKVVIATEAQAHEEYLKYCIKMGFDTLCTKPLILPMKDGLFAPEKLVEKVHELIELAGENAHRHSLICLGRHHEIYDKKIRNYIMFMMNRLRVPITSIHLKTASGVWNLPYEYSLREDHPYKFGYGMLMHGSYHYIDIFARFLLMNKNLFPNKDMLLEITGFSTFPSDQNIRIPNSVTSRLTDYITDFEHLEENYVYGENDVVMVCSLKLKETNQVICLGTLSLEQTTPGMRSWGPFPEVPYNINGRLHCTDLDVRLATVFSANANVVKTPIGARVNKQDLRGKNIGHVTVRSNADIAGTQEFFREEKIVKPYGKSFSYCSESEIFLRWIKGEKTYSDIASHLPTITLLEGLSKAVKNNGEKIKIEFNFDFPEWPEVVNDDEFTFQDIENNNFFGEK</sequence>
<gene>
    <name evidence="1" type="ordered locus">Rahaq2_2655</name>
</gene>
<reference evidence="1 2" key="1">
    <citation type="journal article" date="2012" name="J. Bacteriol.">
        <title>Complete Genome Sequence of Rahnella aquatilis CIP 78.65.</title>
        <authorList>
            <person name="Martinez R.J."/>
            <person name="Bruce D."/>
            <person name="Detter C."/>
            <person name="Goodwin L.A."/>
            <person name="Han J."/>
            <person name="Han C.S."/>
            <person name="Held B."/>
            <person name="Land M.L."/>
            <person name="Mikhailova N."/>
            <person name="Nolan M."/>
            <person name="Pennacchio L."/>
            <person name="Pitluck S."/>
            <person name="Tapia R."/>
            <person name="Woyke T."/>
            <person name="Sobecky P.A."/>
        </authorList>
    </citation>
    <scope>NUCLEOTIDE SEQUENCE [LARGE SCALE GENOMIC DNA]</scope>
    <source>
        <strain evidence="2">ATCC 33071 / DSM 4594 / JCM 1683 / NBRC 105701 / NCIMB 13365 / CIP 78.65</strain>
    </source>
</reference>
<dbReference type="STRING" id="745277.Rahaq2_2655"/>
<organism evidence="1 2">
    <name type="scientific">Rahnella aquatilis (strain ATCC 33071 / DSM 4594 / JCM 1683 / NBRC 105701 / NCIMB 13365 / CIP 78.65)</name>
    <dbReference type="NCBI Taxonomy" id="745277"/>
    <lineage>
        <taxon>Bacteria</taxon>
        <taxon>Pseudomonadati</taxon>
        <taxon>Pseudomonadota</taxon>
        <taxon>Gammaproteobacteria</taxon>
        <taxon>Enterobacterales</taxon>
        <taxon>Yersiniaceae</taxon>
        <taxon>Rahnella</taxon>
    </lineage>
</organism>
<dbReference type="RefSeq" id="WP_015697653.1">
    <property type="nucleotide sequence ID" value="NC_016818.1"/>
</dbReference>
<dbReference type="KEGG" id="raq:Rahaq2_2655"/>
<dbReference type="OrthoDB" id="729638at2"/>
<evidence type="ECO:0000313" key="2">
    <source>
        <dbReference type="Proteomes" id="UP000009010"/>
    </source>
</evidence>
<accession>H2IQY1</accession>
<proteinExistence type="predicted"/>